<name>A0A480B186_9BURK</name>
<organism evidence="2 3">
    <name type="scientific">Pseudaquabacterium pictum</name>
    <dbReference type="NCBI Taxonomy" id="2315236"/>
    <lineage>
        <taxon>Bacteria</taxon>
        <taxon>Pseudomonadati</taxon>
        <taxon>Pseudomonadota</taxon>
        <taxon>Betaproteobacteria</taxon>
        <taxon>Burkholderiales</taxon>
        <taxon>Sphaerotilaceae</taxon>
        <taxon>Pseudaquabacterium</taxon>
    </lineage>
</organism>
<evidence type="ECO:0000313" key="2">
    <source>
        <dbReference type="EMBL" id="GCL66362.1"/>
    </source>
</evidence>
<reference evidence="3" key="1">
    <citation type="submission" date="2019-03" db="EMBL/GenBank/DDBJ databases">
        <title>Aquabacterium pictum sp.nov., the first bacteriochlorophyll a-containing freshwater bacterium in the genus Aquabacterium of the class Betaproteobacteria.</title>
        <authorList>
            <person name="Hirose S."/>
            <person name="Tank M."/>
            <person name="Hara E."/>
            <person name="Tamaki H."/>
            <person name="Takaichi S."/>
            <person name="Haruta S."/>
            <person name="Hanada S."/>
        </authorList>
    </citation>
    <scope>NUCLEOTIDE SEQUENCE [LARGE SCALE GENOMIC DNA]</scope>
    <source>
        <strain evidence="3">W35</strain>
    </source>
</reference>
<comment type="caution">
    <text evidence="2">The sequence shown here is derived from an EMBL/GenBank/DDBJ whole genome shotgun (WGS) entry which is preliminary data.</text>
</comment>
<dbReference type="Pfam" id="PF00149">
    <property type="entry name" value="Metallophos"/>
    <property type="match status" value="1"/>
</dbReference>
<sequence>MSFNTIPQDPAKSILLFGDPHSDFTPVIRAVVQHRPAAVILLGDLTPVQPLHLALGRLTELTEVWFIHGNHDGDDELAWDAITTDIVGSELEHRNLHGKVATIAGLKVAGLGGVFRESVWYPRRDAKAEAAFETPEDLRRHMKPAERWRGGISLKHRTSIFPSEVEALGTVCKSPSPMCLVPL</sequence>
<dbReference type="SUPFAM" id="SSF56300">
    <property type="entry name" value="Metallo-dependent phosphatases"/>
    <property type="match status" value="1"/>
</dbReference>
<dbReference type="EMBL" id="BJCL01000038">
    <property type="protein sequence ID" value="GCL66362.1"/>
    <property type="molecule type" value="Genomic_DNA"/>
</dbReference>
<dbReference type="AlphaFoldDB" id="A0A480B186"/>
<gene>
    <name evidence="2" type="ORF">AQPW35_54430</name>
</gene>
<dbReference type="RefSeq" id="WP_137736059.1">
    <property type="nucleotide sequence ID" value="NZ_BJCL01000038.1"/>
</dbReference>
<evidence type="ECO:0000313" key="3">
    <source>
        <dbReference type="Proteomes" id="UP000301751"/>
    </source>
</evidence>
<dbReference type="OrthoDB" id="7831721at2"/>
<dbReference type="InterPro" id="IPR029052">
    <property type="entry name" value="Metallo-depent_PP-like"/>
</dbReference>
<dbReference type="Proteomes" id="UP000301751">
    <property type="component" value="Unassembled WGS sequence"/>
</dbReference>
<accession>A0A480B186</accession>
<protein>
    <recommendedName>
        <fullName evidence="1">Calcineurin-like phosphoesterase domain-containing protein</fullName>
    </recommendedName>
</protein>
<evidence type="ECO:0000259" key="1">
    <source>
        <dbReference type="Pfam" id="PF00149"/>
    </source>
</evidence>
<proteinExistence type="predicted"/>
<dbReference type="Gene3D" id="3.60.21.10">
    <property type="match status" value="1"/>
</dbReference>
<feature type="domain" description="Calcineurin-like phosphoesterase" evidence="1">
    <location>
        <begin position="13"/>
        <end position="78"/>
    </location>
</feature>
<keyword evidence="3" id="KW-1185">Reference proteome</keyword>
<dbReference type="InterPro" id="IPR004843">
    <property type="entry name" value="Calcineurin-like_PHP"/>
</dbReference>
<dbReference type="GO" id="GO:0016787">
    <property type="term" value="F:hydrolase activity"/>
    <property type="evidence" value="ECO:0007669"/>
    <property type="project" value="InterPro"/>
</dbReference>